<dbReference type="InterPro" id="IPR035906">
    <property type="entry name" value="MetI-like_sf"/>
</dbReference>
<feature type="domain" description="ABC transmembrane type-1" evidence="8">
    <location>
        <begin position="62"/>
        <end position="246"/>
    </location>
</feature>
<keyword evidence="6 7" id="KW-0472">Membrane</keyword>
<reference evidence="9" key="1">
    <citation type="submission" date="2020-10" db="EMBL/GenBank/DDBJ databases">
        <authorList>
            <person name="Gilroy R."/>
        </authorList>
    </citation>
    <scope>NUCLEOTIDE SEQUENCE</scope>
    <source>
        <strain evidence="9">ChiGjej1B1-19959</strain>
    </source>
</reference>
<dbReference type="PANTHER" id="PTHR30151:SF0">
    <property type="entry name" value="ABC TRANSPORTER PERMEASE PROTEIN MJ0413-RELATED"/>
    <property type="match status" value="1"/>
</dbReference>
<evidence type="ECO:0000313" key="9">
    <source>
        <dbReference type="EMBL" id="HIU36030.1"/>
    </source>
</evidence>
<dbReference type="Pfam" id="PF00528">
    <property type="entry name" value="BPD_transp_1"/>
    <property type="match status" value="1"/>
</dbReference>
<dbReference type="InterPro" id="IPR000515">
    <property type="entry name" value="MetI-like"/>
</dbReference>
<proteinExistence type="inferred from homology"/>
<dbReference type="Gene3D" id="1.10.3720.10">
    <property type="entry name" value="MetI-like"/>
    <property type="match status" value="1"/>
</dbReference>
<organism evidence="9 10">
    <name type="scientific">Candidatus Fimenecus excrementigallinarum</name>
    <dbReference type="NCBI Taxonomy" id="2840816"/>
    <lineage>
        <taxon>Bacteria</taxon>
        <taxon>Bacillati</taxon>
        <taxon>Bacillota</taxon>
        <taxon>Clostridia</taxon>
        <taxon>Candidatus Fimenecus</taxon>
    </lineage>
</organism>
<dbReference type="GO" id="GO:0005886">
    <property type="term" value="C:plasma membrane"/>
    <property type="evidence" value="ECO:0007669"/>
    <property type="project" value="UniProtKB-SubCell"/>
</dbReference>
<name>A0A9D1IFN0_9FIRM</name>
<reference evidence="9" key="2">
    <citation type="journal article" date="2021" name="PeerJ">
        <title>Extensive microbial diversity within the chicken gut microbiome revealed by metagenomics and culture.</title>
        <authorList>
            <person name="Gilroy R."/>
            <person name="Ravi A."/>
            <person name="Getino M."/>
            <person name="Pursley I."/>
            <person name="Horton D.L."/>
            <person name="Alikhan N.F."/>
            <person name="Baker D."/>
            <person name="Gharbi K."/>
            <person name="Hall N."/>
            <person name="Watson M."/>
            <person name="Adriaenssens E.M."/>
            <person name="Foster-Nyarko E."/>
            <person name="Jarju S."/>
            <person name="Secka A."/>
            <person name="Antonio M."/>
            <person name="Oren A."/>
            <person name="Chaudhuri R.R."/>
            <person name="La Ragione R."/>
            <person name="Hildebrand F."/>
            <person name="Pallen M.J."/>
        </authorList>
    </citation>
    <scope>NUCLEOTIDE SEQUENCE</scope>
    <source>
        <strain evidence="9">ChiGjej1B1-19959</strain>
    </source>
</reference>
<dbReference type="CDD" id="cd06261">
    <property type="entry name" value="TM_PBP2"/>
    <property type="match status" value="1"/>
</dbReference>
<keyword evidence="5 7" id="KW-1133">Transmembrane helix</keyword>
<dbReference type="Proteomes" id="UP000824071">
    <property type="component" value="Unassembled WGS sequence"/>
</dbReference>
<evidence type="ECO:0000256" key="6">
    <source>
        <dbReference type="ARBA" id="ARBA00023136"/>
    </source>
</evidence>
<accession>A0A9D1IFN0</accession>
<feature type="transmembrane region" description="Helical" evidence="7">
    <location>
        <begin position="228"/>
        <end position="250"/>
    </location>
</feature>
<dbReference type="AlphaFoldDB" id="A0A9D1IFN0"/>
<protein>
    <submittedName>
        <fullName evidence="9">ABC transporter permease subunit</fullName>
    </submittedName>
</protein>
<evidence type="ECO:0000256" key="2">
    <source>
        <dbReference type="ARBA" id="ARBA00022448"/>
    </source>
</evidence>
<dbReference type="GO" id="GO:0055085">
    <property type="term" value="P:transmembrane transport"/>
    <property type="evidence" value="ECO:0007669"/>
    <property type="project" value="InterPro"/>
</dbReference>
<gene>
    <name evidence="9" type="ORF">IAC53_05430</name>
</gene>
<keyword evidence="3" id="KW-1003">Cell membrane</keyword>
<dbReference type="PROSITE" id="PS50928">
    <property type="entry name" value="ABC_TM1"/>
    <property type="match status" value="1"/>
</dbReference>
<sequence>MARKFGSGPDAKGKKAVRAAVSLCVWLAVWEAVSLLVGQEVLFASPAATFGRLWQLARTGAFWLTALRSLLGITEGYLLGVLCGVLLAALTASSKWLYAVFKPMLTVIRTTPVVSFIILALVWLQKEHVPVCISFLMVLPIVWANLATGIAETDAGLLEMARVYGLGRGKTLRYVYFPSVLPAFLTALTTAIGFAWKAGIAAEVISTPRGAIGTQLYNAKVYLETADLFAWTLVVILLSMAFERLIVYLVGRISARAAKEGAVCR</sequence>
<evidence type="ECO:0000256" key="3">
    <source>
        <dbReference type="ARBA" id="ARBA00022475"/>
    </source>
</evidence>
<evidence type="ECO:0000259" key="8">
    <source>
        <dbReference type="PROSITE" id="PS50928"/>
    </source>
</evidence>
<feature type="transmembrane region" description="Helical" evidence="7">
    <location>
        <begin position="131"/>
        <end position="153"/>
    </location>
</feature>
<keyword evidence="2 7" id="KW-0813">Transport</keyword>
<comment type="caution">
    <text evidence="9">The sequence shown here is derived from an EMBL/GenBank/DDBJ whole genome shotgun (WGS) entry which is preliminary data.</text>
</comment>
<comment type="similarity">
    <text evidence="7">Belongs to the binding-protein-dependent transport system permease family.</text>
</comment>
<keyword evidence="4 7" id="KW-0812">Transmembrane</keyword>
<comment type="subcellular location">
    <subcellularLocation>
        <location evidence="1 7">Cell membrane</location>
        <topology evidence="1 7">Multi-pass membrane protein</topology>
    </subcellularLocation>
</comment>
<evidence type="ECO:0000313" key="10">
    <source>
        <dbReference type="Proteomes" id="UP000824071"/>
    </source>
</evidence>
<evidence type="ECO:0000256" key="7">
    <source>
        <dbReference type="RuleBase" id="RU363032"/>
    </source>
</evidence>
<dbReference type="PANTHER" id="PTHR30151">
    <property type="entry name" value="ALKANE SULFONATE ABC TRANSPORTER-RELATED, MEMBRANE SUBUNIT"/>
    <property type="match status" value="1"/>
</dbReference>
<evidence type="ECO:0000256" key="5">
    <source>
        <dbReference type="ARBA" id="ARBA00022989"/>
    </source>
</evidence>
<feature type="transmembrane region" description="Helical" evidence="7">
    <location>
        <begin position="62"/>
        <end position="92"/>
    </location>
</feature>
<dbReference type="SUPFAM" id="SSF161098">
    <property type="entry name" value="MetI-like"/>
    <property type="match status" value="1"/>
</dbReference>
<dbReference type="EMBL" id="DVMW01000033">
    <property type="protein sequence ID" value="HIU36030.1"/>
    <property type="molecule type" value="Genomic_DNA"/>
</dbReference>
<evidence type="ECO:0000256" key="4">
    <source>
        <dbReference type="ARBA" id="ARBA00022692"/>
    </source>
</evidence>
<feature type="transmembrane region" description="Helical" evidence="7">
    <location>
        <begin position="104"/>
        <end position="125"/>
    </location>
</feature>
<feature type="transmembrane region" description="Helical" evidence="7">
    <location>
        <begin position="174"/>
        <end position="196"/>
    </location>
</feature>
<evidence type="ECO:0000256" key="1">
    <source>
        <dbReference type="ARBA" id="ARBA00004651"/>
    </source>
</evidence>